<keyword evidence="3" id="KW-1185">Reference proteome</keyword>
<dbReference type="KEGG" id="pswu:SY83_11965"/>
<dbReference type="SUPFAM" id="SSF53335">
    <property type="entry name" value="S-adenosyl-L-methionine-dependent methyltransferases"/>
    <property type="match status" value="1"/>
</dbReference>
<accession>A0A172TJA6</accession>
<keyword evidence="2" id="KW-0489">Methyltransferase</keyword>
<dbReference type="PATRIC" id="fig|1178515.4.peg.2388"/>
<dbReference type="STRING" id="1178515.SY83_11965"/>
<dbReference type="Proteomes" id="UP000076927">
    <property type="component" value="Chromosome"/>
</dbReference>
<dbReference type="InterPro" id="IPR029063">
    <property type="entry name" value="SAM-dependent_MTases_sf"/>
</dbReference>
<evidence type="ECO:0000313" key="3">
    <source>
        <dbReference type="Proteomes" id="UP000076927"/>
    </source>
</evidence>
<name>A0A172TJA6_9BACL</name>
<dbReference type="Pfam" id="PF05050">
    <property type="entry name" value="Methyltransf_21"/>
    <property type="match status" value="1"/>
</dbReference>
<dbReference type="GO" id="GO:0008168">
    <property type="term" value="F:methyltransferase activity"/>
    <property type="evidence" value="ECO:0007669"/>
    <property type="project" value="UniProtKB-KW"/>
</dbReference>
<reference evidence="2 3" key="1">
    <citation type="submission" date="2015-01" db="EMBL/GenBank/DDBJ databases">
        <title>Paenibacillus swuensis/DY6/whole genome sequencing.</title>
        <authorList>
            <person name="Kim M.K."/>
            <person name="Srinivasan S."/>
            <person name="Lee J.-J."/>
        </authorList>
    </citation>
    <scope>NUCLEOTIDE SEQUENCE [LARGE SCALE GENOMIC DNA]</scope>
    <source>
        <strain evidence="2 3">DY6</strain>
    </source>
</reference>
<dbReference type="PANTHER" id="PTHR34203:SF15">
    <property type="entry name" value="SLL1173 PROTEIN"/>
    <property type="match status" value="1"/>
</dbReference>
<keyword evidence="2" id="KW-0808">Transferase</keyword>
<protein>
    <submittedName>
        <fullName evidence="2">Methyltransferase FkbM</fullName>
    </submittedName>
</protein>
<evidence type="ECO:0000313" key="2">
    <source>
        <dbReference type="EMBL" id="ANE46873.1"/>
    </source>
</evidence>
<dbReference type="Gene3D" id="3.40.50.150">
    <property type="entry name" value="Vaccinia Virus protein VP39"/>
    <property type="match status" value="1"/>
</dbReference>
<feature type="domain" description="Methyltransferase FkbM" evidence="1">
    <location>
        <begin position="55"/>
        <end position="192"/>
    </location>
</feature>
<dbReference type="EMBL" id="CP011388">
    <property type="protein sequence ID" value="ANE46873.1"/>
    <property type="molecule type" value="Genomic_DNA"/>
</dbReference>
<dbReference type="NCBIfam" id="TIGR01444">
    <property type="entry name" value="fkbM_fam"/>
    <property type="match status" value="1"/>
</dbReference>
<dbReference type="OrthoDB" id="5329963at2"/>
<dbReference type="AlphaFoldDB" id="A0A172TJA6"/>
<evidence type="ECO:0000259" key="1">
    <source>
        <dbReference type="Pfam" id="PF05050"/>
    </source>
</evidence>
<dbReference type="PANTHER" id="PTHR34203">
    <property type="entry name" value="METHYLTRANSFERASE, FKBM FAMILY PROTEIN"/>
    <property type="match status" value="1"/>
</dbReference>
<proteinExistence type="predicted"/>
<dbReference type="GO" id="GO:0032259">
    <property type="term" value="P:methylation"/>
    <property type="evidence" value="ECO:0007669"/>
    <property type="project" value="UniProtKB-KW"/>
</dbReference>
<organism evidence="2 3">
    <name type="scientific">Paenibacillus swuensis</name>
    <dbReference type="NCBI Taxonomy" id="1178515"/>
    <lineage>
        <taxon>Bacteria</taxon>
        <taxon>Bacillati</taxon>
        <taxon>Bacillota</taxon>
        <taxon>Bacilli</taxon>
        <taxon>Bacillales</taxon>
        <taxon>Paenibacillaceae</taxon>
        <taxon>Paenibacillus</taxon>
    </lineage>
</organism>
<sequence length="260" mass="29638">MAHTVTTVTKRNAAFDVVLRSHSSKVWSLINENQWEEGTFNVLDRFLNENFSYLDIGAWIGPTVLYGSHISKHVYALEPDAVAIKELRNNLKLNPAIAAKVTAIHAALSEKSGTASLYMRSAFGDSSSSLIQTVSDQSCSVKCMTIENLINKHRIKDLNFVKIDIEGSEYSLIPSMKPFLELVKPTLYLSLHPPFLIENLQRQYHSEAEVQARYNQIVETLIESLQMYKYIYDAAGTRIDQQVVLHESNYREYLFTNEVW</sequence>
<dbReference type="RefSeq" id="WP_068606766.1">
    <property type="nucleotide sequence ID" value="NZ_CP011388.1"/>
</dbReference>
<dbReference type="InterPro" id="IPR052514">
    <property type="entry name" value="SAM-dependent_MTase"/>
</dbReference>
<dbReference type="InterPro" id="IPR006342">
    <property type="entry name" value="FkbM_mtfrase"/>
</dbReference>
<gene>
    <name evidence="2" type="ORF">SY83_11965</name>
</gene>